<keyword evidence="3" id="KW-1185">Reference proteome</keyword>
<organism evidence="2 3">
    <name type="scientific">Macrosiphum euphorbiae</name>
    <name type="common">potato aphid</name>
    <dbReference type="NCBI Taxonomy" id="13131"/>
    <lineage>
        <taxon>Eukaryota</taxon>
        <taxon>Metazoa</taxon>
        <taxon>Ecdysozoa</taxon>
        <taxon>Arthropoda</taxon>
        <taxon>Hexapoda</taxon>
        <taxon>Insecta</taxon>
        <taxon>Pterygota</taxon>
        <taxon>Neoptera</taxon>
        <taxon>Paraneoptera</taxon>
        <taxon>Hemiptera</taxon>
        <taxon>Sternorrhyncha</taxon>
        <taxon>Aphidomorpha</taxon>
        <taxon>Aphidoidea</taxon>
        <taxon>Aphididae</taxon>
        <taxon>Macrosiphini</taxon>
        <taxon>Macrosiphum</taxon>
    </lineage>
</organism>
<reference evidence="2 3" key="1">
    <citation type="submission" date="2023-01" db="EMBL/GenBank/DDBJ databases">
        <authorList>
            <person name="Whitehead M."/>
        </authorList>
    </citation>
    <scope>NUCLEOTIDE SEQUENCE [LARGE SCALE GENOMIC DNA]</scope>
</reference>
<protein>
    <recommendedName>
        <fullName evidence="1">ZSWIM3 N-terminal domain-containing protein</fullName>
    </recommendedName>
</protein>
<comment type="caution">
    <text evidence="2">The sequence shown here is derived from an EMBL/GenBank/DDBJ whole genome shotgun (WGS) entry which is preliminary data.</text>
</comment>
<gene>
    <name evidence="2" type="ORF">MEUPH1_LOCUS15007</name>
</gene>
<dbReference type="EMBL" id="CARXXK010000002">
    <property type="protein sequence ID" value="CAI6359615.1"/>
    <property type="molecule type" value="Genomic_DNA"/>
</dbReference>
<dbReference type="AlphaFoldDB" id="A0AAV0WU95"/>
<name>A0AAV0WU95_9HEMI</name>
<dbReference type="InterPro" id="IPR048325">
    <property type="entry name" value="ZSWIM3_N"/>
</dbReference>
<dbReference type="Pfam" id="PF21599">
    <property type="entry name" value="ZSWIM3_N"/>
    <property type="match status" value="1"/>
</dbReference>
<proteinExistence type="predicted"/>
<dbReference type="PANTHER" id="PTHR31569:SF4">
    <property type="entry name" value="SWIM-TYPE DOMAIN-CONTAINING PROTEIN"/>
    <property type="match status" value="1"/>
</dbReference>
<dbReference type="Proteomes" id="UP001160148">
    <property type="component" value="Unassembled WGS sequence"/>
</dbReference>
<accession>A0AAV0WU95</accession>
<dbReference type="PANTHER" id="PTHR31569">
    <property type="entry name" value="SWIM-TYPE DOMAIN-CONTAINING PROTEIN"/>
    <property type="match status" value="1"/>
</dbReference>
<sequence length="177" mass="20547">MLAVGQLFESYSDFQSEFKNYKKTFFHDFSTSDCRTLNVARRKYPKKLEFTPDSLKYYFIKFICIHGGAFKKSKKCEDVRSTSTMKQNCPAFIYVRVTSDGMKLEISQMDETHNHETSALLFSNLPNQRRLAPQMRAEVLELMDMKANKKLIQSKIHTETGKMVTLRDLSNIRSTGT</sequence>
<evidence type="ECO:0000313" key="3">
    <source>
        <dbReference type="Proteomes" id="UP001160148"/>
    </source>
</evidence>
<evidence type="ECO:0000259" key="1">
    <source>
        <dbReference type="Pfam" id="PF21599"/>
    </source>
</evidence>
<evidence type="ECO:0000313" key="2">
    <source>
        <dbReference type="EMBL" id="CAI6359615.1"/>
    </source>
</evidence>
<dbReference type="InterPro" id="IPR052579">
    <property type="entry name" value="Zinc_finger_SWIM"/>
</dbReference>
<feature type="domain" description="ZSWIM3 N-terminal" evidence="1">
    <location>
        <begin position="3"/>
        <end position="115"/>
    </location>
</feature>